<reference evidence="3" key="1">
    <citation type="journal article" date="2015" name="Nat. Genet.">
        <title>The pineapple genome and the evolution of CAM photosynthesis.</title>
        <authorList>
            <person name="Ming R."/>
            <person name="VanBuren R."/>
            <person name="Wai C.M."/>
            <person name="Tang H."/>
            <person name="Schatz M.C."/>
            <person name="Bowers J.E."/>
            <person name="Lyons E."/>
            <person name="Wang M.L."/>
            <person name="Chen J."/>
            <person name="Biggers E."/>
            <person name="Zhang J."/>
            <person name="Huang L."/>
            <person name="Zhang L."/>
            <person name="Miao W."/>
            <person name="Zhang J."/>
            <person name="Ye Z."/>
            <person name="Miao C."/>
            <person name="Lin Z."/>
            <person name="Wang H."/>
            <person name="Zhou H."/>
            <person name="Yim W.C."/>
            <person name="Priest H.D."/>
            <person name="Zheng C."/>
            <person name="Woodhouse M."/>
            <person name="Edger P.P."/>
            <person name="Guyot R."/>
            <person name="Guo H.B."/>
            <person name="Guo H."/>
            <person name="Zheng G."/>
            <person name="Singh R."/>
            <person name="Sharma A."/>
            <person name="Min X."/>
            <person name="Zheng Y."/>
            <person name="Lee H."/>
            <person name="Gurtowski J."/>
            <person name="Sedlazeck F.J."/>
            <person name="Harkess A."/>
            <person name="McKain M.R."/>
            <person name="Liao Z."/>
            <person name="Fang J."/>
            <person name="Liu J."/>
            <person name="Zhang X."/>
            <person name="Zhang Q."/>
            <person name="Hu W."/>
            <person name="Qin Y."/>
            <person name="Wang K."/>
            <person name="Chen L.Y."/>
            <person name="Shirley N."/>
            <person name="Lin Y.R."/>
            <person name="Liu L.Y."/>
            <person name="Hernandez A.G."/>
            <person name="Wright C.L."/>
            <person name="Bulone V."/>
            <person name="Tuskan G.A."/>
            <person name="Heath K."/>
            <person name="Zee F."/>
            <person name="Moore P.H."/>
            <person name="Sunkar R."/>
            <person name="Leebens-Mack J.H."/>
            <person name="Mockler T."/>
            <person name="Bennetzen J.L."/>
            <person name="Freeling M."/>
            <person name="Sankoff D."/>
            <person name="Paterson A.H."/>
            <person name="Zhu X."/>
            <person name="Yang X."/>
            <person name="Smith J.A."/>
            <person name="Cushman J.C."/>
            <person name="Paull R.E."/>
            <person name="Yu Q."/>
        </authorList>
    </citation>
    <scope>NUCLEOTIDE SEQUENCE [LARGE SCALE GENOMIC DNA]</scope>
    <source>
        <strain evidence="3">cv. F153</strain>
    </source>
</reference>
<evidence type="ECO:0000256" key="1">
    <source>
        <dbReference type="SAM" id="MobiDB-lite"/>
    </source>
</evidence>
<dbReference type="AlphaFoldDB" id="A0A6P5GSS6"/>
<feature type="compositionally biased region" description="Basic and acidic residues" evidence="1">
    <location>
        <begin position="174"/>
        <end position="187"/>
    </location>
</feature>
<feature type="region of interest" description="Disordered" evidence="1">
    <location>
        <begin position="211"/>
        <end position="230"/>
    </location>
</feature>
<dbReference type="RefSeq" id="XP_020111736.1">
    <property type="nucleotide sequence ID" value="XM_020256147.1"/>
</dbReference>
<dbReference type="GO" id="GO:0005643">
    <property type="term" value="C:nuclear pore"/>
    <property type="evidence" value="ECO:0007669"/>
    <property type="project" value="InterPro"/>
</dbReference>
<keyword evidence="3" id="KW-1185">Reference proteome</keyword>
<dbReference type="InterPro" id="IPR019448">
    <property type="entry name" value="NT-C2"/>
</dbReference>
<dbReference type="PROSITE" id="PS51840">
    <property type="entry name" value="C2_NT"/>
    <property type="match status" value="1"/>
</dbReference>
<evidence type="ECO:0000259" key="2">
    <source>
        <dbReference type="PROSITE" id="PS51840"/>
    </source>
</evidence>
<protein>
    <submittedName>
        <fullName evidence="4">Uncharacterized protein LOC109726524</fullName>
    </submittedName>
</protein>
<dbReference type="InterPro" id="IPR021827">
    <property type="entry name" value="Nup186/Nup192/Nup205"/>
</dbReference>
<dbReference type="Pfam" id="PF10358">
    <property type="entry name" value="NT-C2"/>
    <property type="match status" value="1"/>
</dbReference>
<feature type="compositionally biased region" description="Polar residues" evidence="1">
    <location>
        <begin position="218"/>
        <end position="227"/>
    </location>
</feature>
<dbReference type="OrthoDB" id="20172at2759"/>
<dbReference type="PANTHER" id="PTHR31344:SF15">
    <property type="entry name" value="EEIG1_EHBP1 PROTEIN AMINO-TERMINAL DOMAIN PROTEIN"/>
    <property type="match status" value="1"/>
</dbReference>
<proteinExistence type="predicted"/>
<feature type="region of interest" description="Disordered" evidence="1">
    <location>
        <begin position="1075"/>
        <end position="1096"/>
    </location>
</feature>
<accession>A0A6P5GSS6</accession>
<feature type="domain" description="C2 NT-type" evidence="2">
    <location>
        <begin position="7"/>
        <end position="162"/>
    </location>
</feature>
<organism evidence="3 4">
    <name type="scientific">Ananas comosus</name>
    <name type="common">Pineapple</name>
    <name type="synonym">Ananas ananas</name>
    <dbReference type="NCBI Taxonomy" id="4615"/>
    <lineage>
        <taxon>Eukaryota</taxon>
        <taxon>Viridiplantae</taxon>
        <taxon>Streptophyta</taxon>
        <taxon>Embryophyta</taxon>
        <taxon>Tracheophyta</taxon>
        <taxon>Spermatophyta</taxon>
        <taxon>Magnoliopsida</taxon>
        <taxon>Liliopsida</taxon>
        <taxon>Poales</taxon>
        <taxon>Bromeliaceae</taxon>
        <taxon>Bromelioideae</taxon>
        <taxon>Ananas</taxon>
    </lineage>
</organism>
<feature type="region of interest" description="Disordered" evidence="1">
    <location>
        <begin position="235"/>
        <end position="260"/>
    </location>
</feature>
<feature type="region of interest" description="Disordered" evidence="1">
    <location>
        <begin position="557"/>
        <end position="582"/>
    </location>
</feature>
<evidence type="ECO:0000313" key="4">
    <source>
        <dbReference type="RefSeq" id="XP_020111736.1"/>
    </source>
</evidence>
<feature type="region of interest" description="Disordered" evidence="1">
    <location>
        <begin position="286"/>
        <end position="340"/>
    </location>
</feature>
<reference evidence="4" key="2">
    <citation type="submission" date="2025-08" db="UniProtKB">
        <authorList>
            <consortium name="RefSeq"/>
        </authorList>
    </citation>
    <scope>IDENTIFICATION</scope>
    <source>
        <tissue evidence="4">Leaf</tissue>
    </source>
</reference>
<feature type="region of interest" description="Disordered" evidence="1">
    <location>
        <begin position="363"/>
        <end position="435"/>
    </location>
</feature>
<dbReference type="PANTHER" id="PTHR31344">
    <property type="entry name" value="NUCLEAR PORE COMPLEX PROTEIN NUP205"/>
    <property type="match status" value="1"/>
</dbReference>
<feature type="compositionally biased region" description="Acidic residues" evidence="1">
    <location>
        <begin position="557"/>
        <end position="567"/>
    </location>
</feature>
<gene>
    <name evidence="4" type="primary">LOC109726524</name>
</gene>
<dbReference type="Proteomes" id="UP000515123">
    <property type="component" value="Linkage group 21"/>
</dbReference>
<name>A0A6P5GSS6_ANACO</name>
<feature type="region of interest" description="Disordered" evidence="1">
    <location>
        <begin position="160"/>
        <end position="188"/>
    </location>
</feature>
<dbReference type="GeneID" id="109726524"/>
<feature type="compositionally biased region" description="Basic and acidic residues" evidence="1">
    <location>
        <begin position="403"/>
        <end position="419"/>
    </location>
</feature>
<sequence>MVLGLRSKAKRGAAIRVDYSVHIHEIRPWPPSQSLKTLKSAVLQWENGNRSSGSTNPAVPSLGSTPSEGKIEFNESFKVQVNLLKDNSAKGTAFQKSLLELNLYEPRRDKTVRGQHLGGAVIDLAEHGVLKEAVSVSAPVSCKRSFRNTVQPMIYVKIQPFDQDGGSSTSSKESLSKEASLDKDGKDSVSALMNEEYAEEEEELEIEAFTDDDESLDSSHGNSNSASDLKAELPVQTRNEEQEHHKSTSVATSENLEVRNEETAVILESVPTKEEFESPTTSLDLYGAVTDQDGHGTELPSDDACTNTENLDSDACHSGGTKEIDSASPLETSVNLEEENGFSSKNKEIIETDDLIREIHKTKVDYSSKENDIEETIDKKDIGGISDIDDDTQMELSDVASTKIEDGNDKDGKDQESRNVSENMANGSYADNGDTETNIEEKQMLNGSADAVEEHSIEVQQIIGSPDNSSVAWGVTLEQSPETQQLNFPQDTHKRTFSYDLAASNRSFLGGRVPSTLTTDRARSLRYSMRSPSNLKGIGTYALSYQYREDVKEIDAQNDEQNSETDDQEKANSSPDKAEPVRRIVRNGVSNSEVREMELRVELLESELRESAAIEIGLYSVIPEHGSSAHKVHTPARRLSRLYIHALKHWSRERRGNAARSAASGLVLVAKACGNDVPRLTYWLSNSVVLRAIVSQITKESEVGQSNGTDSAENGYVASHMKKSSPLKWESGTRKKAKHFAEDFADWEDPNTFIAALEKIEIWIFSRLVESVWWQTLAPHMQLTREGNESKIVSHVRKVNGRGPFVDDLQQAILSIEIWKQAFKDASERLCPLRAGGHECGCLPMLCRLVMEQCVARLDVAMFNAILRESDDDIPTDPMSDPISNPHVLPIPSGKSSFGAGAQLKNAVGNWSRWLTDLFGMDADDSPQDENRQDDDRVDADASFKSFNLLNALSDLLMLPKDMLLEKSIRKEVCPTFSSSIIKQILENFQPDEFCPDPVPLNVFEALESEDHWHSGEEGIRNIPCTASPIIYSPPSVASVESVIGDVRRPQLRRIGSSVVRKSYTSDDELEELDSPLNLIADKSSTPSPKPKGRTSSHCIRYQLLHEVWRDDD</sequence>
<evidence type="ECO:0000313" key="3">
    <source>
        <dbReference type="Proteomes" id="UP000515123"/>
    </source>
</evidence>
<feature type="compositionally biased region" description="Basic and acidic residues" evidence="1">
    <location>
        <begin position="363"/>
        <end position="382"/>
    </location>
</feature>